<accession>A0A7C8Z1R2</accession>
<organism evidence="2">
    <name type="scientific">Opuntia streptacantha</name>
    <name type="common">Prickly pear cactus</name>
    <name type="synonym">Opuntia cardona</name>
    <dbReference type="NCBI Taxonomy" id="393608"/>
    <lineage>
        <taxon>Eukaryota</taxon>
        <taxon>Viridiplantae</taxon>
        <taxon>Streptophyta</taxon>
        <taxon>Embryophyta</taxon>
        <taxon>Tracheophyta</taxon>
        <taxon>Spermatophyta</taxon>
        <taxon>Magnoliopsida</taxon>
        <taxon>eudicotyledons</taxon>
        <taxon>Gunneridae</taxon>
        <taxon>Pentapetalae</taxon>
        <taxon>Caryophyllales</taxon>
        <taxon>Cactineae</taxon>
        <taxon>Cactaceae</taxon>
        <taxon>Opuntioideae</taxon>
        <taxon>Opuntia</taxon>
    </lineage>
</organism>
<reference evidence="2" key="1">
    <citation type="journal article" date="2013" name="J. Plant Res.">
        <title>Effect of fungi and light on seed germination of three Opuntia species from semiarid lands of central Mexico.</title>
        <authorList>
            <person name="Delgado-Sanchez P."/>
            <person name="Jimenez-Bremont J.F."/>
            <person name="Guerrero-Gonzalez Mde L."/>
            <person name="Flores J."/>
        </authorList>
    </citation>
    <scope>NUCLEOTIDE SEQUENCE</scope>
    <source>
        <tissue evidence="2">Cladode</tissue>
    </source>
</reference>
<feature type="region of interest" description="Disordered" evidence="1">
    <location>
        <begin position="1"/>
        <end position="26"/>
    </location>
</feature>
<evidence type="ECO:0000256" key="1">
    <source>
        <dbReference type="SAM" id="MobiDB-lite"/>
    </source>
</evidence>
<dbReference type="AlphaFoldDB" id="A0A7C8Z1R2"/>
<sequence length="110" mass="11963">MGGKKLPTTAGERTGDNQKGMGSCVRDIGGPEVLGGGVWGNRRRHCVTMVVVDLNKAAHWRALSSRNRGGECDGRLAWVPAGRTVGDRRQWAAGGEYPPQWCTMGVSRRW</sequence>
<protein>
    <submittedName>
        <fullName evidence="2">Uncharacterized protein</fullName>
    </submittedName>
</protein>
<name>A0A7C8Z1R2_OPUST</name>
<evidence type="ECO:0000313" key="2">
    <source>
        <dbReference type="EMBL" id="MBA4631491.1"/>
    </source>
</evidence>
<proteinExistence type="predicted"/>
<dbReference type="EMBL" id="GISG01078007">
    <property type="protein sequence ID" value="MBA4631491.1"/>
    <property type="molecule type" value="Transcribed_RNA"/>
</dbReference>
<reference evidence="2" key="2">
    <citation type="submission" date="2020-07" db="EMBL/GenBank/DDBJ databases">
        <authorList>
            <person name="Vera ALvarez R."/>
            <person name="Arias-Moreno D.M."/>
            <person name="Jimenez-Jacinto V."/>
            <person name="Jimenez-Bremont J.F."/>
            <person name="Swaminathan K."/>
            <person name="Moose S.P."/>
            <person name="Guerrero-Gonzalez M.L."/>
            <person name="Marino-Ramirez L."/>
            <person name="Landsman D."/>
            <person name="Rodriguez-Kessler M."/>
            <person name="Delgado-Sanchez P."/>
        </authorList>
    </citation>
    <scope>NUCLEOTIDE SEQUENCE</scope>
    <source>
        <tissue evidence="2">Cladode</tissue>
    </source>
</reference>